<keyword evidence="1" id="KW-0479">Metal-binding</keyword>
<dbReference type="STRING" id="40335.Ltuc_2623"/>
<evidence type="ECO:0000313" key="5">
    <source>
        <dbReference type="EMBL" id="KTD71264.1"/>
    </source>
</evidence>
<gene>
    <name evidence="5" type="ORF">Ltuc_2623</name>
</gene>
<keyword evidence="6" id="KW-1185">Reference proteome</keyword>
<dbReference type="CDD" id="cd00143">
    <property type="entry name" value="PP2Cc"/>
    <property type="match status" value="1"/>
</dbReference>
<dbReference type="PROSITE" id="PS51746">
    <property type="entry name" value="PPM_2"/>
    <property type="match status" value="1"/>
</dbReference>
<dbReference type="EMBL" id="LNZA01000008">
    <property type="protein sequence ID" value="KTD71264.1"/>
    <property type="molecule type" value="Genomic_DNA"/>
</dbReference>
<sequence>MSRIQYITSLPNDKGVDVCELVKERHFGLYETMGARPSQEDAAYACWYARDHFKYLTPQEIGRRLWTSYHLVNILGRNVMYGGTTASTTVYDGHGALITATLADSISFAVIFDKQGEVVGVMRLNNIIHHPNVELERIQRAGGAVFFDRINGQLAVSRAIGDFDYNAEVVCADASIDINYLEAIYQHIVIAKENVGKVQLITTCDGFTEPLASQIKKEHEQWLLNCLKEIPSARTLEEQLLAKMLANKALEWGSRDNISIAVQTLSLSCPFLMGIYDGHGGKGAARYTAENIGAIFDYQCSLTQEAYAQQLLSADKKFTIYYRDNKDREWYEPLADAAKKERESELSKSGGVRAQMQLLMEHTEAYLISAKEKEADKEAAILEAAVQNFYGVMNELCHNYTDLTLSKEEFGECVNYIFSYDTTYQFTPERYSFLSLNFKECKEHAEIIKKNDSLRQMIMDLTRVVDSVALAE</sequence>
<dbReference type="SUPFAM" id="SSF81606">
    <property type="entry name" value="PP2C-like"/>
    <property type="match status" value="1"/>
</dbReference>
<dbReference type="InterPro" id="IPR000222">
    <property type="entry name" value="PP2C_BS"/>
</dbReference>
<evidence type="ECO:0000259" key="4">
    <source>
        <dbReference type="PROSITE" id="PS51746"/>
    </source>
</evidence>
<protein>
    <submittedName>
        <fullName evidence="5">Protein phosphatase 2C</fullName>
    </submittedName>
</protein>
<evidence type="ECO:0000256" key="2">
    <source>
        <dbReference type="ARBA" id="ARBA00022801"/>
    </source>
</evidence>
<dbReference type="PROSITE" id="PS01032">
    <property type="entry name" value="PPM_1"/>
    <property type="match status" value="1"/>
</dbReference>
<dbReference type="RefSeq" id="WP_083498112.1">
    <property type="nucleotide sequence ID" value="NZ_CAAAIP010000002.1"/>
</dbReference>
<evidence type="ECO:0000256" key="1">
    <source>
        <dbReference type="ARBA" id="ARBA00022723"/>
    </source>
</evidence>
<comment type="caution">
    <text evidence="5">The sequence shown here is derived from an EMBL/GenBank/DDBJ whole genome shotgun (WGS) entry which is preliminary data.</text>
</comment>
<evidence type="ECO:0000256" key="3">
    <source>
        <dbReference type="ARBA" id="ARBA00022912"/>
    </source>
</evidence>
<dbReference type="InterPro" id="IPR036457">
    <property type="entry name" value="PPM-type-like_dom_sf"/>
</dbReference>
<evidence type="ECO:0000313" key="6">
    <source>
        <dbReference type="Proteomes" id="UP000054693"/>
    </source>
</evidence>
<keyword evidence="2" id="KW-0378">Hydrolase</keyword>
<proteinExistence type="predicted"/>
<dbReference type="InterPro" id="IPR001932">
    <property type="entry name" value="PPM-type_phosphatase-like_dom"/>
</dbReference>
<reference evidence="5 6" key="1">
    <citation type="submission" date="2015-11" db="EMBL/GenBank/DDBJ databases">
        <title>Genomic analysis of 38 Legionella species identifies large and diverse effector repertoires.</title>
        <authorList>
            <person name="Burstein D."/>
            <person name="Amaro F."/>
            <person name="Zusman T."/>
            <person name="Lifshitz Z."/>
            <person name="Cohen O."/>
            <person name="Gilbert J.A."/>
            <person name="Pupko T."/>
            <person name="Shuman H.A."/>
            <person name="Segal G."/>
        </authorList>
    </citation>
    <scope>NUCLEOTIDE SEQUENCE [LARGE SCALE GENOMIC DNA]</scope>
    <source>
        <strain evidence="5 6">ATCC 49180</strain>
    </source>
</reference>
<dbReference type="GO" id="GO:0004722">
    <property type="term" value="F:protein serine/threonine phosphatase activity"/>
    <property type="evidence" value="ECO:0007669"/>
    <property type="project" value="InterPro"/>
</dbReference>
<accession>A0A0W0ZQW6</accession>
<dbReference type="AlphaFoldDB" id="A0A0W0ZQW6"/>
<dbReference type="PANTHER" id="PTHR47992">
    <property type="entry name" value="PROTEIN PHOSPHATASE"/>
    <property type="match status" value="1"/>
</dbReference>
<dbReference type="GO" id="GO:0046872">
    <property type="term" value="F:metal ion binding"/>
    <property type="evidence" value="ECO:0007669"/>
    <property type="project" value="UniProtKB-KW"/>
</dbReference>
<feature type="domain" description="PPM-type phosphatase" evidence="4">
    <location>
        <begin position="26"/>
        <end position="265"/>
    </location>
</feature>
<dbReference type="SMART" id="SM00332">
    <property type="entry name" value="PP2Cc"/>
    <property type="match status" value="1"/>
</dbReference>
<dbReference type="OrthoDB" id="5648735at2"/>
<organism evidence="5 6">
    <name type="scientific">Legionella tucsonensis</name>
    <dbReference type="NCBI Taxonomy" id="40335"/>
    <lineage>
        <taxon>Bacteria</taxon>
        <taxon>Pseudomonadati</taxon>
        <taxon>Pseudomonadota</taxon>
        <taxon>Gammaproteobacteria</taxon>
        <taxon>Legionellales</taxon>
        <taxon>Legionellaceae</taxon>
        <taxon>Legionella</taxon>
    </lineage>
</organism>
<name>A0A0W0ZQW6_9GAMM</name>
<dbReference type="Proteomes" id="UP000054693">
    <property type="component" value="Unassembled WGS sequence"/>
</dbReference>
<dbReference type="Gene3D" id="3.60.40.10">
    <property type="entry name" value="PPM-type phosphatase domain"/>
    <property type="match status" value="2"/>
</dbReference>
<dbReference type="InterPro" id="IPR015655">
    <property type="entry name" value="PP2C"/>
</dbReference>
<keyword evidence="3" id="KW-0904">Protein phosphatase</keyword>
<dbReference type="PATRIC" id="fig|40335.7.peg.2803"/>
<dbReference type="Pfam" id="PF00481">
    <property type="entry name" value="PP2C"/>
    <property type="match status" value="1"/>
</dbReference>